<dbReference type="AlphaFoldDB" id="A0A024U7N0"/>
<evidence type="ECO:0000256" key="7">
    <source>
        <dbReference type="ARBA" id="ARBA00023242"/>
    </source>
</evidence>
<evidence type="ECO:0000259" key="9">
    <source>
        <dbReference type="Pfam" id="PF03941"/>
    </source>
</evidence>
<feature type="region of interest" description="Disordered" evidence="8">
    <location>
        <begin position="1"/>
        <end position="89"/>
    </location>
</feature>
<evidence type="ECO:0000313" key="10">
    <source>
        <dbReference type="EMBL" id="ETW02401.1"/>
    </source>
</evidence>
<keyword evidence="4" id="KW-0963">Cytoplasm</keyword>
<dbReference type="GO" id="GO:0007059">
    <property type="term" value="P:chromosome segregation"/>
    <property type="evidence" value="ECO:0007669"/>
    <property type="project" value="UniProtKB-KW"/>
</dbReference>
<evidence type="ECO:0000256" key="6">
    <source>
        <dbReference type="ARBA" id="ARBA00023212"/>
    </source>
</evidence>
<keyword evidence="5" id="KW-0159">Chromosome partition</keyword>
<dbReference type="OrthoDB" id="6123at2759"/>
<dbReference type="eggNOG" id="ENOG502RX7J">
    <property type="taxonomic scope" value="Eukaryota"/>
</dbReference>
<sequence>MVVPPPSSSVTTYSEKSVAKHPSPSVHSEGAVAHVATPSLAHAAPPVKPPMAKQNTPSKKELTNYEMSDGPESDDSGNSDSECKKIPSWAQRDALEQALARQFGPSAIDPTPTIFPDFVDTCDLEAIFQPADASKKKRFQKRTSSGNWLADRPTMRDKVAYKRAMGFK</sequence>
<evidence type="ECO:0000256" key="3">
    <source>
        <dbReference type="ARBA" id="ARBA00010042"/>
    </source>
</evidence>
<protein>
    <recommendedName>
        <fullName evidence="9">Inner centromere protein ARK-binding domain-containing protein</fullName>
    </recommendedName>
</protein>
<name>A0A024U7N0_9STRA</name>
<evidence type="ECO:0000256" key="5">
    <source>
        <dbReference type="ARBA" id="ARBA00022829"/>
    </source>
</evidence>
<organism evidence="10">
    <name type="scientific">Aphanomyces invadans</name>
    <dbReference type="NCBI Taxonomy" id="157072"/>
    <lineage>
        <taxon>Eukaryota</taxon>
        <taxon>Sar</taxon>
        <taxon>Stramenopiles</taxon>
        <taxon>Oomycota</taxon>
        <taxon>Saprolegniomycetes</taxon>
        <taxon>Saprolegniales</taxon>
        <taxon>Verrucalvaceae</taxon>
        <taxon>Aphanomyces</taxon>
    </lineage>
</organism>
<gene>
    <name evidence="10" type="ORF">H310_05917</name>
</gene>
<dbReference type="STRING" id="157072.A0A024U7N0"/>
<keyword evidence="6" id="KW-0206">Cytoskeleton</keyword>
<dbReference type="GO" id="GO:0005819">
    <property type="term" value="C:spindle"/>
    <property type="evidence" value="ECO:0007669"/>
    <property type="project" value="UniProtKB-SubCell"/>
</dbReference>
<evidence type="ECO:0000256" key="8">
    <source>
        <dbReference type="SAM" id="MobiDB-lite"/>
    </source>
</evidence>
<evidence type="ECO:0000256" key="2">
    <source>
        <dbReference type="ARBA" id="ARBA00004186"/>
    </source>
</evidence>
<reference evidence="10" key="1">
    <citation type="submission" date="2013-12" db="EMBL/GenBank/DDBJ databases">
        <title>The Genome Sequence of Aphanomyces invadans NJM9701.</title>
        <authorList>
            <consortium name="The Broad Institute Genomics Platform"/>
            <person name="Russ C."/>
            <person name="Tyler B."/>
            <person name="van West P."/>
            <person name="Dieguez-Uribeondo J."/>
            <person name="Young S.K."/>
            <person name="Zeng Q."/>
            <person name="Gargeya S."/>
            <person name="Fitzgerald M."/>
            <person name="Abouelleil A."/>
            <person name="Alvarado L."/>
            <person name="Chapman S.B."/>
            <person name="Gainer-Dewar J."/>
            <person name="Goldberg J."/>
            <person name="Griggs A."/>
            <person name="Gujja S."/>
            <person name="Hansen M."/>
            <person name="Howarth C."/>
            <person name="Imamovic A."/>
            <person name="Ireland A."/>
            <person name="Larimer J."/>
            <person name="McCowan C."/>
            <person name="Murphy C."/>
            <person name="Pearson M."/>
            <person name="Poon T.W."/>
            <person name="Priest M."/>
            <person name="Roberts A."/>
            <person name="Saif S."/>
            <person name="Shea T."/>
            <person name="Sykes S."/>
            <person name="Wortman J."/>
            <person name="Nusbaum C."/>
            <person name="Birren B."/>
        </authorList>
    </citation>
    <scope>NUCLEOTIDE SEQUENCE [LARGE SCALE GENOMIC DNA]</scope>
    <source>
        <strain evidence="10">NJM9701</strain>
    </source>
</reference>
<comment type="subcellular location">
    <subcellularLocation>
        <location evidence="2">Cytoplasm</location>
        <location evidence="2">Cytoskeleton</location>
        <location evidence="2">Spindle</location>
    </subcellularLocation>
    <subcellularLocation>
        <location evidence="1">Nucleus</location>
    </subcellularLocation>
</comment>
<dbReference type="RefSeq" id="XP_008869006.1">
    <property type="nucleotide sequence ID" value="XM_008870784.1"/>
</dbReference>
<feature type="domain" description="Inner centromere protein ARK-binding" evidence="9">
    <location>
        <begin position="72"/>
        <end position="128"/>
    </location>
</feature>
<evidence type="ECO:0000256" key="1">
    <source>
        <dbReference type="ARBA" id="ARBA00004123"/>
    </source>
</evidence>
<comment type="similarity">
    <text evidence="3">Belongs to the INCENP family.</text>
</comment>
<evidence type="ECO:0000256" key="4">
    <source>
        <dbReference type="ARBA" id="ARBA00022490"/>
    </source>
</evidence>
<dbReference type="EMBL" id="KI913961">
    <property type="protein sequence ID" value="ETW02401.1"/>
    <property type="molecule type" value="Genomic_DNA"/>
</dbReference>
<dbReference type="Gene3D" id="6.10.250.2990">
    <property type="match status" value="1"/>
</dbReference>
<dbReference type="GeneID" id="20082967"/>
<dbReference type="PANTHER" id="PTHR13142">
    <property type="entry name" value="INNER CENTROMERE PROTEIN"/>
    <property type="match status" value="1"/>
</dbReference>
<accession>A0A024U7N0</accession>
<dbReference type="Pfam" id="PF03941">
    <property type="entry name" value="INCENP_ARK-bind"/>
    <property type="match status" value="1"/>
</dbReference>
<proteinExistence type="inferred from homology"/>
<keyword evidence="7" id="KW-0539">Nucleus</keyword>
<dbReference type="VEuPathDB" id="FungiDB:H310_05917"/>
<dbReference type="InterPro" id="IPR005635">
    <property type="entry name" value="Inner_centromere_prot_ARK-bd"/>
</dbReference>
<dbReference type="GO" id="GO:0005634">
    <property type="term" value="C:nucleus"/>
    <property type="evidence" value="ECO:0007669"/>
    <property type="project" value="UniProtKB-SubCell"/>
</dbReference>
<dbReference type="PANTHER" id="PTHR13142:SF1">
    <property type="entry name" value="INNER CENTROMERE PROTEIN"/>
    <property type="match status" value="1"/>
</dbReference>